<evidence type="ECO:0000256" key="1">
    <source>
        <dbReference type="SAM" id="Coils"/>
    </source>
</evidence>
<dbReference type="Pfam" id="PF01551">
    <property type="entry name" value="Peptidase_M23"/>
    <property type="match status" value="1"/>
</dbReference>
<protein>
    <recommendedName>
        <fullName evidence="2">M23ase beta-sheet core domain-containing protein</fullName>
    </recommendedName>
</protein>
<name>A0A2H0N7A1_9BACT</name>
<organism evidence="3 4">
    <name type="scientific">Candidatus Liptonbacteria bacterium CG11_big_fil_rev_8_21_14_0_20_35_14</name>
    <dbReference type="NCBI Taxonomy" id="1974634"/>
    <lineage>
        <taxon>Bacteria</taxon>
        <taxon>Candidatus Liptoniibacteriota</taxon>
    </lineage>
</organism>
<dbReference type="PANTHER" id="PTHR21666:SF270">
    <property type="entry name" value="MUREIN HYDROLASE ACTIVATOR ENVC"/>
    <property type="match status" value="1"/>
</dbReference>
<comment type="caution">
    <text evidence="3">The sequence shown here is derived from an EMBL/GenBank/DDBJ whole genome shotgun (WGS) entry which is preliminary data.</text>
</comment>
<evidence type="ECO:0000313" key="4">
    <source>
        <dbReference type="Proteomes" id="UP000229893"/>
    </source>
</evidence>
<dbReference type="InterPro" id="IPR011055">
    <property type="entry name" value="Dup_hybrid_motif"/>
</dbReference>
<dbReference type="AlphaFoldDB" id="A0A2H0N7A1"/>
<dbReference type="CDD" id="cd12797">
    <property type="entry name" value="M23_peptidase"/>
    <property type="match status" value="1"/>
</dbReference>
<feature type="domain" description="M23ase beta-sheet core" evidence="2">
    <location>
        <begin position="291"/>
        <end position="383"/>
    </location>
</feature>
<dbReference type="Gene3D" id="6.10.250.3150">
    <property type="match status" value="1"/>
</dbReference>
<reference evidence="3 4" key="1">
    <citation type="submission" date="2017-09" db="EMBL/GenBank/DDBJ databases">
        <title>Depth-based differentiation of microbial function through sediment-hosted aquifers and enrichment of novel symbionts in the deep terrestrial subsurface.</title>
        <authorList>
            <person name="Probst A.J."/>
            <person name="Ladd B."/>
            <person name="Jarett J.K."/>
            <person name="Geller-Mcgrath D.E."/>
            <person name="Sieber C.M."/>
            <person name="Emerson J.B."/>
            <person name="Anantharaman K."/>
            <person name="Thomas B.C."/>
            <person name="Malmstrom R."/>
            <person name="Stieglmeier M."/>
            <person name="Klingl A."/>
            <person name="Woyke T."/>
            <person name="Ryan C.M."/>
            <person name="Banfield J.F."/>
        </authorList>
    </citation>
    <scope>NUCLEOTIDE SEQUENCE [LARGE SCALE GENOMIC DNA]</scope>
    <source>
        <strain evidence="3">CG11_big_fil_rev_8_21_14_0_20_35_14</strain>
    </source>
</reference>
<dbReference type="EMBL" id="PCWO01000038">
    <property type="protein sequence ID" value="PIR04782.1"/>
    <property type="molecule type" value="Genomic_DNA"/>
</dbReference>
<dbReference type="PANTHER" id="PTHR21666">
    <property type="entry name" value="PEPTIDASE-RELATED"/>
    <property type="match status" value="1"/>
</dbReference>
<dbReference type="Proteomes" id="UP000229893">
    <property type="component" value="Unassembled WGS sequence"/>
</dbReference>
<proteinExistence type="predicted"/>
<evidence type="ECO:0000313" key="3">
    <source>
        <dbReference type="EMBL" id="PIR04782.1"/>
    </source>
</evidence>
<keyword evidence="1" id="KW-0175">Coiled coil</keyword>
<dbReference type="InterPro" id="IPR050570">
    <property type="entry name" value="Cell_wall_metabolism_enzyme"/>
</dbReference>
<feature type="coiled-coil region" evidence="1">
    <location>
        <begin position="210"/>
        <end position="244"/>
    </location>
</feature>
<dbReference type="InterPro" id="IPR016047">
    <property type="entry name" value="M23ase_b-sheet_dom"/>
</dbReference>
<evidence type="ECO:0000259" key="2">
    <source>
        <dbReference type="Pfam" id="PF01551"/>
    </source>
</evidence>
<feature type="coiled-coil region" evidence="1">
    <location>
        <begin position="17"/>
        <end position="107"/>
    </location>
</feature>
<accession>A0A2H0N7A1</accession>
<dbReference type="GO" id="GO:0004222">
    <property type="term" value="F:metalloendopeptidase activity"/>
    <property type="evidence" value="ECO:0007669"/>
    <property type="project" value="TreeGrafter"/>
</dbReference>
<dbReference type="SUPFAM" id="SSF51261">
    <property type="entry name" value="Duplicated hybrid motif"/>
    <property type="match status" value="1"/>
</dbReference>
<sequence>MRFLVIFLILQFILTPLISLAESEADLKNQIESKNNELKQIEEQIKVTQENLQNTNQKSKTIESEVNRLNKNINQLKLGIRSAELSLSKLSLEIGSLNNEVSDIETEINVKNESVAKVLKEIQVSEEESPIITFLRGNTLADSFESVQVLIDINNRLILESNILKELRDSLKNKKYNREVKKEDVTTENYNLKNRKEIVEDQSEERKKLLSLTKKEAQSYEKEISDLEERQEEIANEIESIEKKLTADLDKNTLPIDASLALPIKVSNPRKIFTQDYGYTSFSAKAYKSGFHNGIDFGLPVGTPVFAPQDGIIASTGNQDNYCYRGAYGKFIAIKHINNLTTMYAHLSKVVVSPQQSIKQGDLIGYSGHTGYSTGPHLHFTVYSSPTFYIGSSTYCGPMPFGAHLDPLDYLEKF</sequence>
<dbReference type="Gene3D" id="2.70.70.10">
    <property type="entry name" value="Glucose Permease (Domain IIA)"/>
    <property type="match status" value="1"/>
</dbReference>
<gene>
    <name evidence="3" type="ORF">COV57_02625</name>
</gene>